<dbReference type="Proteomes" id="UP000320055">
    <property type="component" value="Unassembled WGS sequence"/>
</dbReference>
<dbReference type="AlphaFoldDB" id="A0A563VW39"/>
<keyword evidence="2" id="KW-1185">Reference proteome</keyword>
<gene>
    <name evidence="1" type="ORF">H1P_360004</name>
</gene>
<protein>
    <submittedName>
        <fullName evidence="1">Uncharacterized protein</fullName>
    </submittedName>
</protein>
<evidence type="ECO:0000313" key="1">
    <source>
        <dbReference type="EMBL" id="VEP15669.1"/>
    </source>
</evidence>
<evidence type="ECO:0000313" key="2">
    <source>
        <dbReference type="Proteomes" id="UP000320055"/>
    </source>
</evidence>
<name>A0A563VW39_9CYAN</name>
<reference evidence="1 2" key="1">
    <citation type="submission" date="2019-01" db="EMBL/GenBank/DDBJ databases">
        <authorList>
            <person name="Brito A."/>
        </authorList>
    </citation>
    <scope>NUCLEOTIDE SEQUENCE [LARGE SCALE GENOMIC DNA]</scope>
    <source>
        <strain evidence="1">1</strain>
    </source>
</reference>
<organism evidence="1 2">
    <name type="scientific">Hyella patelloides LEGE 07179</name>
    <dbReference type="NCBI Taxonomy" id="945734"/>
    <lineage>
        <taxon>Bacteria</taxon>
        <taxon>Bacillati</taxon>
        <taxon>Cyanobacteriota</taxon>
        <taxon>Cyanophyceae</taxon>
        <taxon>Pleurocapsales</taxon>
        <taxon>Hyellaceae</taxon>
        <taxon>Hyella</taxon>
    </lineage>
</organism>
<sequence>MSKLLNQLSVQFILGFNYNRGWLAESIFCKFVEPLKNITFVIGRPQWVN</sequence>
<dbReference type="EMBL" id="CAACVJ010000290">
    <property type="protein sequence ID" value="VEP15669.1"/>
    <property type="molecule type" value="Genomic_DNA"/>
</dbReference>
<proteinExistence type="predicted"/>
<accession>A0A563VW39</accession>